<dbReference type="PaxDb" id="4113-PGSC0003DMT400096997"/>
<dbReference type="Gramene" id="PGSC0003DMT400096997">
    <property type="protein sequence ID" value="PGSC0003DMT400096997"/>
    <property type="gene ID" value="PGSC0003DMG400046568"/>
</dbReference>
<evidence type="ECO:0000313" key="1">
    <source>
        <dbReference type="EnsemblPlants" id="PGSC0003DMT400096997"/>
    </source>
</evidence>
<proteinExistence type="predicted"/>
<reference evidence="1" key="2">
    <citation type="submission" date="2015-06" db="UniProtKB">
        <authorList>
            <consortium name="EnsemblPlants"/>
        </authorList>
    </citation>
    <scope>IDENTIFICATION</scope>
    <source>
        <strain evidence="1">DM1-3 516 R44</strain>
    </source>
</reference>
<reference evidence="2" key="1">
    <citation type="journal article" date="2011" name="Nature">
        <title>Genome sequence and analysis of the tuber crop potato.</title>
        <authorList>
            <consortium name="The Potato Genome Sequencing Consortium"/>
        </authorList>
    </citation>
    <scope>NUCLEOTIDE SEQUENCE [LARGE SCALE GENOMIC DNA]</scope>
    <source>
        <strain evidence="2">cv. DM1-3 516 R44</strain>
    </source>
</reference>
<protein>
    <submittedName>
        <fullName evidence="1">Uncharacterized protein</fullName>
    </submittedName>
</protein>
<dbReference type="HOGENOM" id="CLU_129007_1_1_1"/>
<name>M1DZP1_SOLTU</name>
<keyword evidence="2" id="KW-1185">Reference proteome</keyword>
<accession>M1DZP1</accession>
<sequence>MTLVGIADQLGDSPFGVVHRHLAPSFGIVMLWVIGRHSTASRNSRRCADAPFFHRLDPFLQAQHTRKKGEVRPFSDSPSELGDPQALIFSFFSAFLFLFAPKCPCFH</sequence>
<dbReference type="Proteomes" id="UP000011115">
    <property type="component" value="Unassembled WGS sequence"/>
</dbReference>
<evidence type="ECO:0000313" key="2">
    <source>
        <dbReference type="Proteomes" id="UP000011115"/>
    </source>
</evidence>
<dbReference type="InParanoid" id="M1DZP1"/>
<organism evidence="1 2">
    <name type="scientific">Solanum tuberosum</name>
    <name type="common">Potato</name>
    <dbReference type="NCBI Taxonomy" id="4113"/>
    <lineage>
        <taxon>Eukaryota</taxon>
        <taxon>Viridiplantae</taxon>
        <taxon>Streptophyta</taxon>
        <taxon>Embryophyta</taxon>
        <taxon>Tracheophyta</taxon>
        <taxon>Spermatophyta</taxon>
        <taxon>Magnoliopsida</taxon>
        <taxon>eudicotyledons</taxon>
        <taxon>Gunneridae</taxon>
        <taxon>Pentapetalae</taxon>
        <taxon>asterids</taxon>
        <taxon>lamiids</taxon>
        <taxon>Solanales</taxon>
        <taxon>Solanaceae</taxon>
        <taxon>Solanoideae</taxon>
        <taxon>Solaneae</taxon>
        <taxon>Solanum</taxon>
    </lineage>
</organism>
<dbReference type="EnsemblPlants" id="PGSC0003DMT400096997">
    <property type="protein sequence ID" value="PGSC0003DMT400096997"/>
    <property type="gene ID" value="PGSC0003DMG400046568"/>
</dbReference>
<dbReference type="AlphaFoldDB" id="M1DZP1"/>